<proteinExistence type="predicted"/>
<name>A0AAV7LGN2_PLEWA</name>
<comment type="caution">
    <text evidence="1">The sequence shown here is derived from an EMBL/GenBank/DDBJ whole genome shotgun (WGS) entry which is preliminary data.</text>
</comment>
<dbReference type="AlphaFoldDB" id="A0AAV7LGN2"/>
<protein>
    <submittedName>
        <fullName evidence="1">Uncharacterized protein</fullName>
    </submittedName>
</protein>
<dbReference type="EMBL" id="JANPWB010000015">
    <property type="protein sequence ID" value="KAJ1090720.1"/>
    <property type="molecule type" value="Genomic_DNA"/>
</dbReference>
<dbReference type="Proteomes" id="UP001066276">
    <property type="component" value="Chromosome 11"/>
</dbReference>
<gene>
    <name evidence="1" type="ORF">NDU88_003849</name>
</gene>
<organism evidence="1 2">
    <name type="scientific">Pleurodeles waltl</name>
    <name type="common">Iberian ribbed newt</name>
    <dbReference type="NCBI Taxonomy" id="8319"/>
    <lineage>
        <taxon>Eukaryota</taxon>
        <taxon>Metazoa</taxon>
        <taxon>Chordata</taxon>
        <taxon>Craniata</taxon>
        <taxon>Vertebrata</taxon>
        <taxon>Euteleostomi</taxon>
        <taxon>Amphibia</taxon>
        <taxon>Batrachia</taxon>
        <taxon>Caudata</taxon>
        <taxon>Salamandroidea</taxon>
        <taxon>Salamandridae</taxon>
        <taxon>Pleurodelinae</taxon>
        <taxon>Pleurodeles</taxon>
    </lineage>
</organism>
<evidence type="ECO:0000313" key="1">
    <source>
        <dbReference type="EMBL" id="KAJ1090720.1"/>
    </source>
</evidence>
<reference evidence="1" key="1">
    <citation type="journal article" date="2022" name="bioRxiv">
        <title>Sequencing and chromosome-scale assembly of the giantPleurodeles waltlgenome.</title>
        <authorList>
            <person name="Brown T."/>
            <person name="Elewa A."/>
            <person name="Iarovenko S."/>
            <person name="Subramanian E."/>
            <person name="Araus A.J."/>
            <person name="Petzold A."/>
            <person name="Susuki M."/>
            <person name="Suzuki K.-i.T."/>
            <person name="Hayashi T."/>
            <person name="Toyoda A."/>
            <person name="Oliveira C."/>
            <person name="Osipova E."/>
            <person name="Leigh N.D."/>
            <person name="Simon A."/>
            <person name="Yun M.H."/>
        </authorList>
    </citation>
    <scope>NUCLEOTIDE SEQUENCE</scope>
    <source>
        <strain evidence="1">20211129_DDA</strain>
        <tissue evidence="1">Liver</tissue>
    </source>
</reference>
<accession>A0AAV7LGN2</accession>
<sequence>MFDEYMKGLEKKLCKLEEEITGKKQRKYIRDFKDYQAGRILTFQRKYDHMYESSTDVEVRNTERIKGKLKPLFHLKDTTYGCSISSLLWRQYNVQCQCVAIA</sequence>
<evidence type="ECO:0000313" key="2">
    <source>
        <dbReference type="Proteomes" id="UP001066276"/>
    </source>
</evidence>
<keyword evidence="2" id="KW-1185">Reference proteome</keyword>